<dbReference type="GO" id="GO:0015074">
    <property type="term" value="P:DNA integration"/>
    <property type="evidence" value="ECO:0007669"/>
    <property type="project" value="UniProtKB-KW"/>
</dbReference>
<dbReference type="PANTHER" id="PTHR30629">
    <property type="entry name" value="PROPHAGE INTEGRASE"/>
    <property type="match status" value="1"/>
</dbReference>
<dbReference type="PROSITE" id="PS51900">
    <property type="entry name" value="CB"/>
    <property type="match status" value="1"/>
</dbReference>
<evidence type="ECO:0000256" key="1">
    <source>
        <dbReference type="ARBA" id="ARBA00008857"/>
    </source>
</evidence>
<dbReference type="AlphaFoldDB" id="A0A9X9WSK0"/>
<dbReference type="GO" id="GO:0003677">
    <property type="term" value="F:DNA binding"/>
    <property type="evidence" value="ECO:0007669"/>
    <property type="project" value="UniProtKB-UniRule"/>
</dbReference>
<accession>A0A9X9WSK0</accession>
<evidence type="ECO:0000313" key="8">
    <source>
        <dbReference type="EMBL" id="MBR0670129.1"/>
    </source>
</evidence>
<evidence type="ECO:0000256" key="5">
    <source>
        <dbReference type="PROSITE-ProRule" id="PRU01248"/>
    </source>
</evidence>
<dbReference type="InterPro" id="IPR004107">
    <property type="entry name" value="Integrase_SAM-like_N"/>
</dbReference>
<evidence type="ECO:0000256" key="3">
    <source>
        <dbReference type="ARBA" id="ARBA00023125"/>
    </source>
</evidence>
<dbReference type="InterPro" id="IPR011010">
    <property type="entry name" value="DNA_brk_join_enz"/>
</dbReference>
<organism evidence="8 9">
    <name type="scientific">Neoroseomonas soli</name>
    <dbReference type="NCBI Taxonomy" id="1081025"/>
    <lineage>
        <taxon>Bacteria</taxon>
        <taxon>Pseudomonadati</taxon>
        <taxon>Pseudomonadota</taxon>
        <taxon>Alphaproteobacteria</taxon>
        <taxon>Acetobacterales</taxon>
        <taxon>Acetobacteraceae</taxon>
        <taxon>Neoroseomonas</taxon>
    </lineage>
</organism>
<sequence length="510" mass="56918">MSRPFKHPVTGVYYFRKAVPDDLREAIGKREVKVSLKTKHPTEARSAYAKVAAEVANHWKVLRSKPEPLTHKQIIALAGLAYADLVAVAGDEPNTPTMWEHVLRLHREAAAAGKLEQWVGPVVDQVLMRAGVKADDRSRARLIEAVDRALTQAAEYLKRLAEGDYRPDPNANRFPEWSAPQPAVAAEEPSGSKGSITGLLEDWWNERKATDLAPATYESYRATIRRFVRFIGHDDLARVTADDVLAYKDKRLQEVNPRTGKPVSAKTVKDSDLSGLKSVFNWAVTNRRMISNPAANITIKIGKKPKLRSRGLSDDEATSLLRAAWHLKQSGERMQTYQAKRWVPWLCAYTGARVGEMAQLRKQDVRQEGDHWVIKITPEAGRVKNKEARDVVLHQHIVDLGFPEFVGAAPAGHLFLKPAADGDVRGPWRGLKNRVTEFVRTVVTDPNVQPNHGWRHRFKTVAREVGIPHDVMDAIVGHEPGTVGADYGEFSPVAQARAMALFPRYDIGLA</sequence>
<proteinExistence type="inferred from homology"/>
<keyword evidence="3 5" id="KW-0238">DNA-binding</keyword>
<protein>
    <submittedName>
        <fullName evidence="8">Site-specific integrase</fullName>
    </submittedName>
</protein>
<keyword evidence="9" id="KW-1185">Reference proteome</keyword>
<dbReference type="Gene3D" id="1.10.150.130">
    <property type="match status" value="1"/>
</dbReference>
<dbReference type="Pfam" id="PF20172">
    <property type="entry name" value="DUF6538"/>
    <property type="match status" value="1"/>
</dbReference>
<comment type="caution">
    <text evidence="8">The sequence shown here is derived from an EMBL/GenBank/DDBJ whole genome shotgun (WGS) entry which is preliminary data.</text>
</comment>
<evidence type="ECO:0000256" key="6">
    <source>
        <dbReference type="SAM" id="MobiDB-lite"/>
    </source>
</evidence>
<evidence type="ECO:0000259" key="7">
    <source>
        <dbReference type="PROSITE" id="PS51900"/>
    </source>
</evidence>
<dbReference type="GO" id="GO:0006310">
    <property type="term" value="P:DNA recombination"/>
    <property type="evidence" value="ECO:0007669"/>
    <property type="project" value="UniProtKB-KW"/>
</dbReference>
<reference evidence="8" key="1">
    <citation type="submission" date="2020-01" db="EMBL/GenBank/DDBJ databases">
        <authorList>
            <person name="Rat A."/>
        </authorList>
    </citation>
    <scope>NUCLEOTIDE SEQUENCE</scope>
    <source>
        <strain evidence="8">LMG 31231</strain>
    </source>
</reference>
<gene>
    <name evidence="8" type="ORF">GXW76_02985</name>
</gene>
<dbReference type="PANTHER" id="PTHR30629:SF2">
    <property type="entry name" value="PROPHAGE INTEGRASE INTS-RELATED"/>
    <property type="match status" value="1"/>
</dbReference>
<feature type="domain" description="Core-binding (CB)" evidence="7">
    <location>
        <begin position="194"/>
        <end position="284"/>
    </location>
</feature>
<feature type="region of interest" description="Disordered" evidence="6">
    <location>
        <begin position="168"/>
        <end position="193"/>
    </location>
</feature>
<evidence type="ECO:0000313" key="9">
    <source>
        <dbReference type="Proteomes" id="UP001138751"/>
    </source>
</evidence>
<keyword evidence="4" id="KW-0233">DNA recombination</keyword>
<evidence type="ECO:0000256" key="4">
    <source>
        <dbReference type="ARBA" id="ARBA00023172"/>
    </source>
</evidence>
<keyword evidence="2" id="KW-0229">DNA integration</keyword>
<dbReference type="InterPro" id="IPR010998">
    <property type="entry name" value="Integrase_recombinase_N"/>
</dbReference>
<dbReference type="RefSeq" id="WP_211860507.1">
    <property type="nucleotide sequence ID" value="NZ_JAAEDM010000005.1"/>
</dbReference>
<dbReference type="EMBL" id="JAAEDM010000005">
    <property type="protein sequence ID" value="MBR0670129.1"/>
    <property type="molecule type" value="Genomic_DNA"/>
</dbReference>
<dbReference type="Proteomes" id="UP001138751">
    <property type="component" value="Unassembled WGS sequence"/>
</dbReference>
<dbReference type="InterPro" id="IPR013762">
    <property type="entry name" value="Integrase-like_cat_sf"/>
</dbReference>
<reference evidence="8" key="2">
    <citation type="journal article" date="2021" name="Syst. Appl. Microbiol.">
        <title>Roseomonas hellenica sp. nov., isolated from roots of wild-growing Alkanna tinctoria.</title>
        <authorList>
            <person name="Rat A."/>
            <person name="Naranjo H.D."/>
            <person name="Lebbe L."/>
            <person name="Cnockaert M."/>
            <person name="Krigas N."/>
            <person name="Grigoriadou K."/>
            <person name="Maloupa E."/>
            <person name="Willems A."/>
        </authorList>
    </citation>
    <scope>NUCLEOTIDE SEQUENCE</scope>
    <source>
        <strain evidence="8">LMG 31231</strain>
    </source>
</reference>
<dbReference type="Gene3D" id="1.10.443.10">
    <property type="entry name" value="Intergrase catalytic core"/>
    <property type="match status" value="1"/>
</dbReference>
<name>A0A9X9WSK0_9PROT</name>
<dbReference type="InterPro" id="IPR046668">
    <property type="entry name" value="DUF6538"/>
</dbReference>
<dbReference type="Pfam" id="PF13495">
    <property type="entry name" value="Phage_int_SAM_4"/>
    <property type="match status" value="1"/>
</dbReference>
<evidence type="ECO:0000256" key="2">
    <source>
        <dbReference type="ARBA" id="ARBA00022908"/>
    </source>
</evidence>
<dbReference type="SUPFAM" id="SSF56349">
    <property type="entry name" value="DNA breaking-rejoining enzymes"/>
    <property type="match status" value="1"/>
</dbReference>
<dbReference type="InterPro" id="IPR044068">
    <property type="entry name" value="CB"/>
</dbReference>
<comment type="similarity">
    <text evidence="1">Belongs to the 'phage' integrase family.</text>
</comment>
<dbReference type="InterPro" id="IPR050808">
    <property type="entry name" value="Phage_Integrase"/>
</dbReference>